<name>A0A1G7MHD3_9FIRM</name>
<evidence type="ECO:0000259" key="2">
    <source>
        <dbReference type="Pfam" id="PF10502"/>
    </source>
</evidence>
<organism evidence="3 4">
    <name type="scientific">Sporolituus thermophilus DSM 23256</name>
    <dbReference type="NCBI Taxonomy" id="1123285"/>
    <lineage>
        <taxon>Bacteria</taxon>
        <taxon>Bacillati</taxon>
        <taxon>Bacillota</taxon>
        <taxon>Negativicutes</taxon>
        <taxon>Selenomonadales</taxon>
        <taxon>Sporomusaceae</taxon>
        <taxon>Sporolituus</taxon>
    </lineage>
</organism>
<evidence type="ECO:0000313" key="3">
    <source>
        <dbReference type="EMBL" id="SDF61141.1"/>
    </source>
</evidence>
<feature type="domain" description="Peptidase S26" evidence="2">
    <location>
        <begin position="6"/>
        <end position="132"/>
    </location>
</feature>
<dbReference type="EMBL" id="FNBU01000017">
    <property type="protein sequence ID" value="SDF61141.1"/>
    <property type="molecule type" value="Genomic_DNA"/>
</dbReference>
<dbReference type="OrthoDB" id="5360818at2"/>
<dbReference type="SUPFAM" id="SSF51306">
    <property type="entry name" value="LexA/Signal peptidase"/>
    <property type="match status" value="1"/>
</dbReference>
<dbReference type="InterPro" id="IPR019533">
    <property type="entry name" value="Peptidase_S26"/>
</dbReference>
<dbReference type="RefSeq" id="WP_093690747.1">
    <property type="nucleotide sequence ID" value="NZ_FNBU01000017.1"/>
</dbReference>
<dbReference type="STRING" id="1123285.SAMN05660235_02161"/>
<reference evidence="4" key="1">
    <citation type="submission" date="2016-10" db="EMBL/GenBank/DDBJ databases">
        <authorList>
            <person name="Varghese N."/>
            <person name="Submissions S."/>
        </authorList>
    </citation>
    <scope>NUCLEOTIDE SEQUENCE [LARGE SCALE GENOMIC DNA]</scope>
    <source>
        <strain evidence="4">DSM 23256</strain>
    </source>
</reference>
<keyword evidence="3" id="KW-0378">Hydrolase</keyword>
<dbReference type="Gene3D" id="2.10.109.10">
    <property type="entry name" value="Umud Fragment, subunit A"/>
    <property type="match status" value="1"/>
</dbReference>
<protein>
    <submittedName>
        <fullName evidence="3">Type IV secretory pathway, protease TraF</fullName>
    </submittedName>
</protein>
<feature type="signal peptide" evidence="1">
    <location>
        <begin position="1"/>
        <end position="20"/>
    </location>
</feature>
<dbReference type="InterPro" id="IPR036286">
    <property type="entry name" value="LexA/Signal_pep-like_sf"/>
</dbReference>
<evidence type="ECO:0000313" key="4">
    <source>
        <dbReference type="Proteomes" id="UP000243333"/>
    </source>
</evidence>
<feature type="chain" id="PRO_5038375269" evidence="1">
    <location>
        <begin position="21"/>
        <end position="142"/>
    </location>
</feature>
<gene>
    <name evidence="3" type="ORF">SAMN05660235_02161</name>
</gene>
<accession>A0A1G7MHD3</accession>
<keyword evidence="4" id="KW-1185">Reference proteome</keyword>
<sequence>MIRRKFFAALLLVLAAAGFAGDAGWLVVNISSSAPAGVYIAAAGPPAAGDYVVFDWGRRPRLLKKVVAVAGDEYVVTGDTVVVAGEEFRRQSDVPATPGPGRHVIPAGHVWLAGQGNDSFDSRYFGPVSVEKCRPVRLVFRF</sequence>
<evidence type="ECO:0000256" key="1">
    <source>
        <dbReference type="SAM" id="SignalP"/>
    </source>
</evidence>
<dbReference type="Proteomes" id="UP000243333">
    <property type="component" value="Unassembled WGS sequence"/>
</dbReference>
<keyword evidence="3" id="KW-0645">Protease</keyword>
<proteinExistence type="predicted"/>
<dbReference type="GO" id="GO:0006465">
    <property type="term" value="P:signal peptide processing"/>
    <property type="evidence" value="ECO:0007669"/>
    <property type="project" value="InterPro"/>
</dbReference>
<dbReference type="GO" id="GO:0004252">
    <property type="term" value="F:serine-type endopeptidase activity"/>
    <property type="evidence" value="ECO:0007669"/>
    <property type="project" value="InterPro"/>
</dbReference>
<dbReference type="AlphaFoldDB" id="A0A1G7MHD3"/>
<keyword evidence="1" id="KW-0732">Signal</keyword>
<dbReference type="Pfam" id="PF10502">
    <property type="entry name" value="Peptidase_S26"/>
    <property type="match status" value="1"/>
</dbReference>